<keyword evidence="4" id="KW-1185">Reference proteome</keyword>
<dbReference type="InterPro" id="IPR036582">
    <property type="entry name" value="Mao_N_sf"/>
</dbReference>
<dbReference type="Gene3D" id="3.30.457.10">
    <property type="entry name" value="Copper amine oxidase-like, N-terminal domain"/>
    <property type="match status" value="1"/>
</dbReference>
<organism evidence="3 4">
    <name type="scientific">Paenibacillus antri</name>
    <dbReference type="NCBI Taxonomy" id="2582848"/>
    <lineage>
        <taxon>Bacteria</taxon>
        <taxon>Bacillati</taxon>
        <taxon>Bacillota</taxon>
        <taxon>Bacilli</taxon>
        <taxon>Bacillales</taxon>
        <taxon>Paenibacillaceae</taxon>
        <taxon>Paenibacillus</taxon>
    </lineage>
</organism>
<dbReference type="Pfam" id="PF11518">
    <property type="entry name" value="DUF3221"/>
    <property type="match status" value="1"/>
</dbReference>
<evidence type="ECO:0000259" key="2">
    <source>
        <dbReference type="Pfam" id="PF07833"/>
    </source>
</evidence>
<dbReference type="Proteomes" id="UP000309676">
    <property type="component" value="Unassembled WGS sequence"/>
</dbReference>
<gene>
    <name evidence="3" type="ORF">FE782_14060</name>
</gene>
<dbReference type="SUPFAM" id="SSF55383">
    <property type="entry name" value="Copper amine oxidase, domain N"/>
    <property type="match status" value="1"/>
</dbReference>
<accession>A0A5R9GJ61</accession>
<sequence length="312" mass="34503">MGRKSALLLVFLMALTSPTAAAQDDPPAVTVDGEMILFSPPPLLVDGVMLAPVRKLLESIGATVEWDHEAREVVGKKLNRSIRVLPDAEVLIVEGDAEVSLQNQVKILDGTLYSSLRALSAGFGAGVTWDEERRSANVETSLVYVEDEDFNYMMERIIDHREQLQDEYGFVPLSGWSVDGQAEIVFRKYGEHEAQISPEELNEIQGSIFRVAGTAFPLKLHQFVIPEEADIEGVITEIDERTNRILIENPDLTVGDPNHPEAVWISLTDDAVVNYNGDTTRLEVGLRVRAWFAGLMLTSYPGQTGSVKLEVL</sequence>
<dbReference type="InterPro" id="IPR021598">
    <property type="entry name" value="DUF3221"/>
</dbReference>
<dbReference type="RefSeq" id="WP_138194841.1">
    <property type="nucleotide sequence ID" value="NZ_VCIW01000008.1"/>
</dbReference>
<dbReference type="Pfam" id="PF07833">
    <property type="entry name" value="Cu_amine_oxidN1"/>
    <property type="match status" value="1"/>
</dbReference>
<feature type="domain" description="Copper amine oxidase-like N-terminal" evidence="2">
    <location>
        <begin position="30"/>
        <end position="135"/>
    </location>
</feature>
<evidence type="ECO:0000256" key="1">
    <source>
        <dbReference type="SAM" id="SignalP"/>
    </source>
</evidence>
<evidence type="ECO:0000313" key="4">
    <source>
        <dbReference type="Proteomes" id="UP000309676"/>
    </source>
</evidence>
<dbReference type="InterPro" id="IPR012854">
    <property type="entry name" value="Cu_amine_oxidase-like_N"/>
</dbReference>
<proteinExistence type="predicted"/>
<keyword evidence="1" id="KW-0732">Signal</keyword>
<feature type="signal peptide" evidence="1">
    <location>
        <begin position="1"/>
        <end position="22"/>
    </location>
</feature>
<comment type="caution">
    <text evidence="3">The sequence shown here is derived from an EMBL/GenBank/DDBJ whole genome shotgun (WGS) entry which is preliminary data.</text>
</comment>
<dbReference type="OrthoDB" id="2679107at2"/>
<name>A0A5R9GJ61_9BACL</name>
<dbReference type="EMBL" id="VCIW01000008">
    <property type="protein sequence ID" value="TLS51625.1"/>
    <property type="molecule type" value="Genomic_DNA"/>
</dbReference>
<protein>
    <recommendedName>
        <fullName evidence="2">Copper amine oxidase-like N-terminal domain-containing protein</fullName>
    </recommendedName>
</protein>
<dbReference type="AlphaFoldDB" id="A0A5R9GJ61"/>
<feature type="chain" id="PRO_5024429093" description="Copper amine oxidase-like N-terminal domain-containing protein" evidence="1">
    <location>
        <begin position="23"/>
        <end position="312"/>
    </location>
</feature>
<evidence type="ECO:0000313" key="3">
    <source>
        <dbReference type="EMBL" id="TLS51625.1"/>
    </source>
</evidence>
<reference evidence="3 4" key="1">
    <citation type="submission" date="2019-05" db="EMBL/GenBank/DDBJ databases">
        <authorList>
            <person name="Narsing Rao M.P."/>
            <person name="Li W.J."/>
        </authorList>
    </citation>
    <scope>NUCLEOTIDE SEQUENCE [LARGE SCALE GENOMIC DNA]</scope>
    <source>
        <strain evidence="3 4">SYSU_K30003</strain>
    </source>
</reference>